<feature type="domain" description="AMP-dependent synthetase/ligase" evidence="6">
    <location>
        <begin position="30"/>
        <end position="432"/>
    </location>
</feature>
<dbReference type="InterPro" id="IPR040097">
    <property type="entry name" value="FAAL/FAAC"/>
</dbReference>
<gene>
    <name evidence="7" type="ORF">Prum_021200</name>
</gene>
<evidence type="ECO:0000313" key="7">
    <source>
        <dbReference type="EMBL" id="GFJ88478.1"/>
    </source>
</evidence>
<dbReference type="GO" id="GO:0071766">
    <property type="term" value="P:Actinobacterium-type cell wall biogenesis"/>
    <property type="evidence" value="ECO:0007669"/>
    <property type="project" value="UniProtKB-ARBA"/>
</dbReference>
<dbReference type="Pfam" id="PF00501">
    <property type="entry name" value="AMP-binding"/>
    <property type="match status" value="1"/>
</dbReference>
<dbReference type="EMBL" id="BLPG01000001">
    <property type="protein sequence ID" value="GFJ88478.1"/>
    <property type="molecule type" value="Genomic_DNA"/>
</dbReference>
<keyword evidence="2" id="KW-0436">Ligase</keyword>
<evidence type="ECO:0000313" key="8">
    <source>
        <dbReference type="Proteomes" id="UP000482960"/>
    </source>
</evidence>
<keyword evidence="3" id="KW-0276">Fatty acid metabolism</keyword>
<evidence type="ECO:0000256" key="1">
    <source>
        <dbReference type="ARBA" id="ARBA00006432"/>
    </source>
</evidence>
<dbReference type="FunFam" id="3.40.50.12780:FF:000013">
    <property type="entry name" value="Long-chain-fatty-acid--AMP ligase FadD32"/>
    <property type="match status" value="1"/>
</dbReference>
<keyword evidence="8" id="KW-1185">Reference proteome</keyword>
<feature type="region of interest" description="Disordered" evidence="5">
    <location>
        <begin position="587"/>
        <end position="677"/>
    </location>
</feature>
<evidence type="ECO:0000256" key="3">
    <source>
        <dbReference type="ARBA" id="ARBA00022832"/>
    </source>
</evidence>
<dbReference type="GO" id="GO:0016874">
    <property type="term" value="F:ligase activity"/>
    <property type="evidence" value="ECO:0007669"/>
    <property type="project" value="UniProtKB-KW"/>
</dbReference>
<evidence type="ECO:0000256" key="5">
    <source>
        <dbReference type="SAM" id="MobiDB-lite"/>
    </source>
</evidence>
<comment type="caution">
    <text evidence="7">The sequence shown here is derived from an EMBL/GenBank/DDBJ whole genome shotgun (WGS) entry which is preliminary data.</text>
</comment>
<dbReference type="InterPro" id="IPR042099">
    <property type="entry name" value="ANL_N_sf"/>
</dbReference>
<keyword evidence="4" id="KW-0443">Lipid metabolism</keyword>
<dbReference type="Gene3D" id="3.30.300.30">
    <property type="match status" value="1"/>
</dbReference>
<name>A0A6V8L0H3_9ACTN</name>
<feature type="compositionally biased region" description="Low complexity" evidence="5">
    <location>
        <begin position="657"/>
        <end position="668"/>
    </location>
</feature>
<sequence>MSAIAQSRVIHRVRPAVEPVAVPLVGRIATWARQRPTDTAYTFVDFGTDPDGVRHELTWGDAHRRATALARRIRRVAAPGDRVAVLAPPGLEQVVALFAAWYAGAIAVPLFPPDLARHAERLAASYADCAPRCVITTAAARERVADFVRTAGGEPTLLLADDLDDGGGGDGGPPRSAAFPDDIAYLQYTSGSTRNPAGVEISYGNLAANVRQVWSALAGNRTRFTSVNWLPLFHDMGLVATVAVPLLHGSRSVFFDPAAFLMRPERWLRLLGAEEAAYTAAPNFAYDYCVRRIDPAARAGFDLSRVFMFLNGAEPVRADTVAAFAEAFAGTGLNPSVLCAAYGLAEATVFVAADRSDRPPTVTLFDRVALASGLAREAGEAGDPQEASALVSCGRAAGQRIAIVDPDRRVPLPDGRVGEIWVFGPNTAHRYWRQPKRSAEVFGATLAGSGGLPVGPWLRTGDLGVLHDGQLYVTGRRKDLVIVAGRNHYPQDIEETVAVASPVLADGRVVAFSVPVGGAEGAVGVRRVPSWSPSGAGPPRRVAGSRTRWRATYAVPSGRRTTSRCTTWCSPNRVACRVRPAASCRAASPASATWRAASPRGRPGSPHGDRHRPRRVGGRALPGAGRRRRPRPAAVRVRTVVSGRHRVGGRPGGPDRPALAAHPALGAPDHQRARAGA</sequence>
<dbReference type="InterPro" id="IPR000873">
    <property type="entry name" value="AMP-dep_synth/lig_dom"/>
</dbReference>
<organism evidence="7 8">
    <name type="scientific">Phytohabitans rumicis</name>
    <dbReference type="NCBI Taxonomy" id="1076125"/>
    <lineage>
        <taxon>Bacteria</taxon>
        <taxon>Bacillati</taxon>
        <taxon>Actinomycetota</taxon>
        <taxon>Actinomycetes</taxon>
        <taxon>Micromonosporales</taxon>
        <taxon>Micromonosporaceae</taxon>
    </lineage>
</organism>
<dbReference type="PANTHER" id="PTHR22754:SF32">
    <property type="entry name" value="DISCO-INTERACTING PROTEIN 2"/>
    <property type="match status" value="1"/>
</dbReference>
<dbReference type="SUPFAM" id="SSF56801">
    <property type="entry name" value="Acetyl-CoA synthetase-like"/>
    <property type="match status" value="1"/>
</dbReference>
<dbReference type="GO" id="GO:0005886">
    <property type="term" value="C:plasma membrane"/>
    <property type="evidence" value="ECO:0007669"/>
    <property type="project" value="TreeGrafter"/>
</dbReference>
<dbReference type="PANTHER" id="PTHR22754">
    <property type="entry name" value="DISCO-INTERACTING PROTEIN 2 DIP2 -RELATED"/>
    <property type="match status" value="1"/>
</dbReference>
<dbReference type="CDD" id="cd05931">
    <property type="entry name" value="FAAL"/>
    <property type="match status" value="1"/>
</dbReference>
<evidence type="ECO:0000256" key="2">
    <source>
        <dbReference type="ARBA" id="ARBA00022598"/>
    </source>
</evidence>
<protein>
    <submittedName>
        <fullName evidence="7">Acyl-CoA synthetase</fullName>
    </submittedName>
</protein>
<dbReference type="InterPro" id="IPR045851">
    <property type="entry name" value="AMP-bd_C_sf"/>
</dbReference>
<dbReference type="Proteomes" id="UP000482960">
    <property type="component" value="Unassembled WGS sequence"/>
</dbReference>
<accession>A0A6V8L0H3</accession>
<reference evidence="7 8" key="2">
    <citation type="submission" date="2020-03" db="EMBL/GenBank/DDBJ databases">
        <authorList>
            <person name="Ichikawa N."/>
            <person name="Kimura A."/>
            <person name="Kitahashi Y."/>
            <person name="Uohara A."/>
        </authorList>
    </citation>
    <scope>NUCLEOTIDE SEQUENCE [LARGE SCALE GENOMIC DNA]</scope>
    <source>
        <strain evidence="7 8">NBRC 108638</strain>
    </source>
</reference>
<feature type="compositionally biased region" description="Low complexity" evidence="5">
    <location>
        <begin position="587"/>
        <end position="600"/>
    </location>
</feature>
<dbReference type="GO" id="GO:0070566">
    <property type="term" value="F:adenylyltransferase activity"/>
    <property type="evidence" value="ECO:0007669"/>
    <property type="project" value="TreeGrafter"/>
</dbReference>
<evidence type="ECO:0000256" key="4">
    <source>
        <dbReference type="ARBA" id="ARBA00023098"/>
    </source>
</evidence>
<dbReference type="Gene3D" id="3.40.50.12780">
    <property type="entry name" value="N-terminal domain of ligase-like"/>
    <property type="match status" value="1"/>
</dbReference>
<reference evidence="7 8" key="1">
    <citation type="submission" date="2020-03" db="EMBL/GenBank/DDBJ databases">
        <title>Whole genome shotgun sequence of Phytohabitans rumicis NBRC 108638.</title>
        <authorList>
            <person name="Komaki H."/>
            <person name="Tamura T."/>
        </authorList>
    </citation>
    <scope>NUCLEOTIDE SEQUENCE [LARGE SCALE GENOMIC DNA]</scope>
    <source>
        <strain evidence="7 8">NBRC 108638</strain>
    </source>
</reference>
<feature type="compositionally biased region" description="Low complexity" evidence="5">
    <location>
        <begin position="632"/>
        <end position="642"/>
    </location>
</feature>
<comment type="similarity">
    <text evidence="1">Belongs to the ATP-dependent AMP-binding enzyme family.</text>
</comment>
<dbReference type="GO" id="GO:0006633">
    <property type="term" value="P:fatty acid biosynthetic process"/>
    <property type="evidence" value="ECO:0007669"/>
    <property type="project" value="TreeGrafter"/>
</dbReference>
<proteinExistence type="inferred from homology"/>
<evidence type="ECO:0000259" key="6">
    <source>
        <dbReference type="Pfam" id="PF00501"/>
    </source>
</evidence>
<dbReference type="AlphaFoldDB" id="A0A6V8L0H3"/>